<feature type="non-terminal residue" evidence="1">
    <location>
        <position position="104"/>
    </location>
</feature>
<protein>
    <submittedName>
        <fullName evidence="1">Uncharacterized protein</fullName>
    </submittedName>
</protein>
<evidence type="ECO:0000313" key="2">
    <source>
        <dbReference type="Proteomes" id="UP000604046"/>
    </source>
</evidence>
<dbReference type="EMBL" id="CAJNDS010000334">
    <property type="protein sequence ID" value="CAE7193489.1"/>
    <property type="molecule type" value="Genomic_DNA"/>
</dbReference>
<evidence type="ECO:0000313" key="1">
    <source>
        <dbReference type="EMBL" id="CAE7193489.1"/>
    </source>
</evidence>
<sequence>DIQDLMVEPEVESFLPALQSWEDTTSTDAGSTSDQDLPTLLGGARLAAEDPVRGLELGKRMSPGFASINYASNTEYAAIEDQAFAPSFLAGPPLTWEEFDELFR</sequence>
<accession>A0A812IYJ8</accession>
<proteinExistence type="predicted"/>
<dbReference type="Proteomes" id="UP000604046">
    <property type="component" value="Unassembled WGS sequence"/>
</dbReference>
<dbReference type="AlphaFoldDB" id="A0A812IYJ8"/>
<reference evidence="1" key="1">
    <citation type="submission" date="2021-02" db="EMBL/GenBank/DDBJ databases">
        <authorList>
            <person name="Dougan E. K."/>
            <person name="Rhodes N."/>
            <person name="Thang M."/>
            <person name="Chan C."/>
        </authorList>
    </citation>
    <scope>NUCLEOTIDE SEQUENCE</scope>
</reference>
<keyword evidence="2" id="KW-1185">Reference proteome</keyword>
<gene>
    <name evidence="1" type="ORF">SNAT2548_LOCUS5233</name>
</gene>
<organism evidence="1 2">
    <name type="scientific">Symbiodinium natans</name>
    <dbReference type="NCBI Taxonomy" id="878477"/>
    <lineage>
        <taxon>Eukaryota</taxon>
        <taxon>Sar</taxon>
        <taxon>Alveolata</taxon>
        <taxon>Dinophyceae</taxon>
        <taxon>Suessiales</taxon>
        <taxon>Symbiodiniaceae</taxon>
        <taxon>Symbiodinium</taxon>
    </lineage>
</organism>
<name>A0A812IYJ8_9DINO</name>
<comment type="caution">
    <text evidence="1">The sequence shown here is derived from an EMBL/GenBank/DDBJ whole genome shotgun (WGS) entry which is preliminary data.</text>
</comment>